<dbReference type="EMBL" id="MEVV01000025">
    <property type="protein sequence ID" value="OGC62419.1"/>
    <property type="molecule type" value="Genomic_DNA"/>
</dbReference>
<keyword evidence="3 5" id="KW-0687">Ribonucleoprotein</keyword>
<sequence length="52" mass="6273">MPKTKRTWQPKKVKRVRKHGFRNRTSTKNGNNVLKRRRLRGRKRLAVAYNGK</sequence>
<evidence type="ECO:0000256" key="1">
    <source>
        <dbReference type="ARBA" id="ARBA00010111"/>
    </source>
</evidence>
<evidence type="ECO:0000313" key="8">
    <source>
        <dbReference type="Proteomes" id="UP000177955"/>
    </source>
</evidence>
<dbReference type="HAMAP" id="MF_00391">
    <property type="entry name" value="Ribosomal_bL34"/>
    <property type="match status" value="1"/>
</dbReference>
<comment type="similarity">
    <text evidence="1 5">Belongs to the bacterial ribosomal protein bL34 family.</text>
</comment>
<organism evidence="7 8">
    <name type="scientific">candidate division WWE3 bacterium RIFOXYB1_FULL_42_27</name>
    <dbReference type="NCBI Taxonomy" id="1802638"/>
    <lineage>
        <taxon>Bacteria</taxon>
        <taxon>Katanobacteria</taxon>
    </lineage>
</organism>
<keyword evidence="2 5" id="KW-0689">Ribosomal protein</keyword>
<dbReference type="GO" id="GO:0005840">
    <property type="term" value="C:ribosome"/>
    <property type="evidence" value="ECO:0007669"/>
    <property type="project" value="UniProtKB-KW"/>
</dbReference>
<dbReference type="AlphaFoldDB" id="A0A1F4VZ18"/>
<dbReference type="PANTHER" id="PTHR14503">
    <property type="entry name" value="MITOCHONDRIAL RIBOSOMAL PROTEIN 34 FAMILY MEMBER"/>
    <property type="match status" value="1"/>
</dbReference>
<dbReference type="FunFam" id="1.10.287.3980:FF:000001">
    <property type="entry name" value="Mitochondrial ribosomal protein L34"/>
    <property type="match status" value="1"/>
</dbReference>
<reference evidence="7 8" key="1">
    <citation type="journal article" date="2016" name="Nat. Commun.">
        <title>Thousands of microbial genomes shed light on interconnected biogeochemical processes in an aquifer system.</title>
        <authorList>
            <person name="Anantharaman K."/>
            <person name="Brown C.T."/>
            <person name="Hug L.A."/>
            <person name="Sharon I."/>
            <person name="Castelle C.J."/>
            <person name="Probst A.J."/>
            <person name="Thomas B.C."/>
            <person name="Singh A."/>
            <person name="Wilkins M.J."/>
            <person name="Karaoz U."/>
            <person name="Brodie E.L."/>
            <person name="Williams K.H."/>
            <person name="Hubbard S.S."/>
            <person name="Banfield J.F."/>
        </authorList>
    </citation>
    <scope>NUCLEOTIDE SEQUENCE [LARGE SCALE GENOMIC DNA]</scope>
</reference>
<protein>
    <recommendedName>
        <fullName evidence="4 5">Large ribosomal subunit protein bL34</fullName>
    </recommendedName>
</protein>
<dbReference type="NCBIfam" id="TIGR01030">
    <property type="entry name" value="rpmH_bact"/>
    <property type="match status" value="1"/>
</dbReference>
<dbReference type="InterPro" id="IPR020939">
    <property type="entry name" value="Ribosomal_bL34_CS"/>
</dbReference>
<dbReference type="Pfam" id="PF00468">
    <property type="entry name" value="Ribosomal_L34"/>
    <property type="match status" value="1"/>
</dbReference>
<dbReference type="GO" id="GO:1990904">
    <property type="term" value="C:ribonucleoprotein complex"/>
    <property type="evidence" value="ECO:0007669"/>
    <property type="project" value="UniProtKB-KW"/>
</dbReference>
<dbReference type="Gene3D" id="1.10.287.3980">
    <property type="match status" value="1"/>
</dbReference>
<dbReference type="Proteomes" id="UP000177955">
    <property type="component" value="Unassembled WGS sequence"/>
</dbReference>
<dbReference type="PANTHER" id="PTHR14503:SF4">
    <property type="entry name" value="LARGE RIBOSOMAL SUBUNIT PROTEIN BL34M"/>
    <property type="match status" value="1"/>
</dbReference>
<comment type="caution">
    <text evidence="7">The sequence shown here is derived from an EMBL/GenBank/DDBJ whole genome shotgun (WGS) entry which is preliminary data.</text>
</comment>
<evidence type="ECO:0000256" key="4">
    <source>
        <dbReference type="ARBA" id="ARBA00035177"/>
    </source>
</evidence>
<evidence type="ECO:0000313" key="7">
    <source>
        <dbReference type="EMBL" id="OGC62419.1"/>
    </source>
</evidence>
<proteinExistence type="inferred from homology"/>
<dbReference type="PROSITE" id="PS00784">
    <property type="entry name" value="RIBOSOMAL_L34"/>
    <property type="match status" value="1"/>
</dbReference>
<evidence type="ECO:0000256" key="3">
    <source>
        <dbReference type="ARBA" id="ARBA00023274"/>
    </source>
</evidence>
<name>A0A1F4VZ18_UNCKA</name>
<feature type="compositionally biased region" description="Basic residues" evidence="6">
    <location>
        <begin position="1"/>
        <end position="22"/>
    </location>
</feature>
<accession>A0A1F4VZ18</accession>
<feature type="region of interest" description="Disordered" evidence="6">
    <location>
        <begin position="1"/>
        <end position="35"/>
    </location>
</feature>
<dbReference type="GO" id="GO:0003735">
    <property type="term" value="F:structural constituent of ribosome"/>
    <property type="evidence" value="ECO:0007669"/>
    <property type="project" value="InterPro"/>
</dbReference>
<evidence type="ECO:0000256" key="5">
    <source>
        <dbReference type="HAMAP-Rule" id="MF_00391"/>
    </source>
</evidence>
<dbReference type="GO" id="GO:0006412">
    <property type="term" value="P:translation"/>
    <property type="evidence" value="ECO:0007669"/>
    <property type="project" value="UniProtKB-UniRule"/>
</dbReference>
<evidence type="ECO:0000256" key="6">
    <source>
        <dbReference type="SAM" id="MobiDB-lite"/>
    </source>
</evidence>
<dbReference type="InterPro" id="IPR000271">
    <property type="entry name" value="Ribosomal_bL34"/>
</dbReference>
<evidence type="ECO:0000256" key="2">
    <source>
        <dbReference type="ARBA" id="ARBA00022980"/>
    </source>
</evidence>
<gene>
    <name evidence="5" type="primary">rpmH</name>
    <name evidence="7" type="ORF">A2399_00190</name>
</gene>